<evidence type="ECO:0008006" key="4">
    <source>
        <dbReference type="Google" id="ProtNLM"/>
    </source>
</evidence>
<dbReference type="Proteomes" id="UP000306635">
    <property type="component" value="Unassembled WGS sequence"/>
</dbReference>
<dbReference type="RefSeq" id="WP_138526878.1">
    <property type="nucleotide sequence ID" value="NZ_SWDV01000073.1"/>
</dbReference>
<organism evidence="2 3">
    <name type="scientific">Pseudomonas nicosulfuronedens</name>
    <dbReference type="NCBI Taxonomy" id="2571105"/>
    <lineage>
        <taxon>Bacteria</taxon>
        <taxon>Pseudomonadati</taxon>
        <taxon>Pseudomonadota</taxon>
        <taxon>Gammaproteobacteria</taxon>
        <taxon>Pseudomonadales</taxon>
        <taxon>Pseudomonadaceae</taxon>
        <taxon>Pseudomonas</taxon>
    </lineage>
</organism>
<reference evidence="2 3" key="1">
    <citation type="submission" date="2019-04" db="EMBL/GenBank/DDBJ databases">
        <authorList>
            <person name="Li M."/>
        </authorList>
    </citation>
    <scope>NUCLEOTIDE SEQUENCE [LARGE SCALE GENOMIC DNA]</scope>
    <source>
        <strain evidence="2 3">LAM1902</strain>
    </source>
</reference>
<protein>
    <recommendedName>
        <fullName evidence="4">Helix-turn-helix domain-containing protein</fullName>
    </recommendedName>
</protein>
<gene>
    <name evidence="2" type="ORF">FAS41_29850</name>
</gene>
<evidence type="ECO:0000256" key="1">
    <source>
        <dbReference type="SAM" id="MobiDB-lite"/>
    </source>
</evidence>
<sequence length="115" mass="12924">MNKKKADQQASPQNSQRNTITVANAPTKVSRILAYLVAGGSLNRFEAERLGDHCLNSTISALKHNWGIHFQILPERVPTRWGKACDVKRYSIPEPQRARAQRALSMMTLNRRVAA</sequence>
<name>A0A5R9QKQ2_9PSED</name>
<evidence type="ECO:0000313" key="3">
    <source>
        <dbReference type="Proteomes" id="UP000306635"/>
    </source>
</evidence>
<keyword evidence="3" id="KW-1185">Reference proteome</keyword>
<feature type="region of interest" description="Disordered" evidence="1">
    <location>
        <begin position="1"/>
        <end position="22"/>
    </location>
</feature>
<dbReference type="AlphaFoldDB" id="A0A5R9QKQ2"/>
<accession>A0A5R9QKQ2</accession>
<evidence type="ECO:0000313" key="2">
    <source>
        <dbReference type="EMBL" id="TLX69832.1"/>
    </source>
</evidence>
<proteinExistence type="predicted"/>
<dbReference type="OrthoDB" id="7065051at2"/>
<feature type="compositionally biased region" description="Polar residues" evidence="1">
    <location>
        <begin position="8"/>
        <end position="22"/>
    </location>
</feature>
<dbReference type="EMBL" id="SWDV01000073">
    <property type="protein sequence ID" value="TLX69832.1"/>
    <property type="molecule type" value="Genomic_DNA"/>
</dbReference>
<comment type="caution">
    <text evidence="2">The sequence shown here is derived from an EMBL/GenBank/DDBJ whole genome shotgun (WGS) entry which is preliminary data.</text>
</comment>